<organism evidence="5 6">
    <name type="scientific">Pseudonocardia dioxanivorans (strain ATCC 55486 / DSM 44775 / JCM 13855 / CB1190)</name>
    <dbReference type="NCBI Taxonomy" id="675635"/>
    <lineage>
        <taxon>Bacteria</taxon>
        <taxon>Bacillati</taxon>
        <taxon>Actinomycetota</taxon>
        <taxon>Actinomycetes</taxon>
        <taxon>Pseudonocardiales</taxon>
        <taxon>Pseudonocardiaceae</taxon>
        <taxon>Pseudonocardia</taxon>
    </lineage>
</organism>
<evidence type="ECO:0000256" key="3">
    <source>
        <dbReference type="SAM" id="MobiDB-lite"/>
    </source>
</evidence>
<dbReference type="Proteomes" id="UP000007809">
    <property type="component" value="Chromosome"/>
</dbReference>
<protein>
    <submittedName>
        <fullName evidence="5">Uncharacterized protein family UPF0066</fullName>
    </submittedName>
</protein>
<dbReference type="OrthoDB" id="9804309at2"/>
<dbReference type="InterPro" id="IPR040372">
    <property type="entry name" value="YaeB-like"/>
</dbReference>
<gene>
    <name evidence="5" type="ordered locus">Psed_0671</name>
</gene>
<proteinExistence type="inferred from homology"/>
<dbReference type="InterPro" id="IPR036413">
    <property type="entry name" value="YaeB-like_sf"/>
</dbReference>
<dbReference type="PANTHER" id="PTHR12818:SF0">
    <property type="entry name" value="TRNA (ADENINE(37)-N6)-METHYLTRANSFERASE"/>
    <property type="match status" value="1"/>
</dbReference>
<dbReference type="EMBL" id="CP002593">
    <property type="protein sequence ID" value="AEA22934.1"/>
    <property type="molecule type" value="Genomic_DNA"/>
</dbReference>
<dbReference type="PROSITE" id="PS51668">
    <property type="entry name" value="TSAA_2"/>
    <property type="match status" value="1"/>
</dbReference>
<dbReference type="Pfam" id="PF01980">
    <property type="entry name" value="TrmO_N"/>
    <property type="match status" value="1"/>
</dbReference>
<dbReference type="SUPFAM" id="SSF118196">
    <property type="entry name" value="YaeB-like"/>
    <property type="match status" value="1"/>
</dbReference>
<accession>F4CIV5</accession>
<dbReference type="eggNOG" id="COG1720">
    <property type="taxonomic scope" value="Bacteria"/>
</dbReference>
<name>F4CIV5_PSEUX</name>
<dbReference type="NCBIfam" id="TIGR00104">
    <property type="entry name" value="tRNA_TsaA"/>
    <property type="match status" value="1"/>
</dbReference>
<reference evidence="5 6" key="1">
    <citation type="journal article" date="2011" name="J. Bacteriol.">
        <title>Genome sequence of the 1,4-dioxane-degrading Pseudonocardia dioxanivorans strain CB1190.</title>
        <authorList>
            <person name="Sales C.M."/>
            <person name="Mahendra S."/>
            <person name="Grostern A."/>
            <person name="Parales R.E."/>
            <person name="Goodwin L.A."/>
            <person name="Woyke T."/>
            <person name="Nolan M."/>
            <person name="Lapidus A."/>
            <person name="Chertkov O."/>
            <person name="Ovchinnikova G."/>
            <person name="Sczyrba A."/>
            <person name="Alvarez-Cohen L."/>
        </authorList>
    </citation>
    <scope>NUCLEOTIDE SEQUENCE [LARGE SCALE GENOMIC DNA]</scope>
    <source>
        <strain evidence="6">ATCC 55486 / DSM 44775 / JCM 13855 / CB1190</strain>
    </source>
</reference>
<dbReference type="PANTHER" id="PTHR12818">
    <property type="entry name" value="TRNA (ADENINE(37)-N6)-METHYLTRANSFERASE"/>
    <property type="match status" value="1"/>
</dbReference>
<dbReference type="KEGG" id="pdx:Psed_0671"/>
<dbReference type="Gene3D" id="2.40.30.70">
    <property type="entry name" value="YaeB-like"/>
    <property type="match status" value="1"/>
</dbReference>
<evidence type="ECO:0000259" key="4">
    <source>
        <dbReference type="PROSITE" id="PS51668"/>
    </source>
</evidence>
<dbReference type="AlphaFoldDB" id="F4CIV5"/>
<keyword evidence="6" id="KW-1185">Reference proteome</keyword>
<comment type="similarity">
    <text evidence="2">Belongs to the tRNA methyltransferase O family.</text>
</comment>
<sequence length="145" mass="15522">MAPDATPPDSTTGRPALVAVGHVSSPLTDTDAAPKQGDEGGPQAWVVLDDRYREAARDLAAGSEVLLLTWLHRADRATLVVHPRDDPEAPLRGVFATRSADRPNPIGVHRVTITAVEPGRFRVRDLEAVDGTPVLDVKPVLTGER</sequence>
<dbReference type="InterPro" id="IPR023368">
    <property type="entry name" value="UPF0066_cons_site"/>
</dbReference>
<dbReference type="STRING" id="675635.Psed_0671"/>
<feature type="domain" description="TsaA-like" evidence="4">
    <location>
        <begin position="17"/>
        <end position="145"/>
    </location>
</feature>
<dbReference type="PROSITE" id="PS01318">
    <property type="entry name" value="TSAA_1"/>
    <property type="match status" value="1"/>
</dbReference>
<dbReference type="RefSeq" id="WP_013672875.1">
    <property type="nucleotide sequence ID" value="NC_015312.1"/>
</dbReference>
<dbReference type="CDD" id="cd09281">
    <property type="entry name" value="UPF0066"/>
    <property type="match status" value="1"/>
</dbReference>
<evidence type="ECO:0000313" key="5">
    <source>
        <dbReference type="EMBL" id="AEA22934.1"/>
    </source>
</evidence>
<evidence type="ECO:0000256" key="1">
    <source>
        <dbReference type="ARBA" id="ARBA00022691"/>
    </source>
</evidence>
<dbReference type="InterPro" id="IPR036414">
    <property type="entry name" value="YaeB_N_sf"/>
</dbReference>
<evidence type="ECO:0000313" key="6">
    <source>
        <dbReference type="Proteomes" id="UP000007809"/>
    </source>
</evidence>
<dbReference type="HOGENOM" id="CLU_013458_2_0_11"/>
<feature type="region of interest" description="Disordered" evidence="3">
    <location>
        <begin position="1"/>
        <end position="42"/>
    </location>
</feature>
<dbReference type="InterPro" id="IPR023370">
    <property type="entry name" value="TrmO-like_N"/>
</dbReference>
<evidence type="ECO:0000256" key="2">
    <source>
        <dbReference type="ARBA" id="ARBA00033753"/>
    </source>
</evidence>
<keyword evidence="1" id="KW-0949">S-adenosyl-L-methionine</keyword>